<dbReference type="Pfam" id="PF01019">
    <property type="entry name" value="G_glu_transpept"/>
    <property type="match status" value="1"/>
</dbReference>
<name>A0ABD0YSJ1_9HEMI</name>
<keyword evidence="1" id="KW-1199">Hemostasis impairing toxin</keyword>
<evidence type="ECO:0008006" key="6">
    <source>
        <dbReference type="Google" id="ProtNLM"/>
    </source>
</evidence>
<dbReference type="PANTHER" id="PTHR11686">
    <property type="entry name" value="GAMMA GLUTAMYL TRANSPEPTIDASE"/>
    <property type="match status" value="1"/>
</dbReference>
<dbReference type="PRINTS" id="PR01210">
    <property type="entry name" value="GGTRANSPTASE"/>
</dbReference>
<protein>
    <recommendedName>
        <fullName evidence="6">Gamma-glutamyltransferase</fullName>
    </recommendedName>
</protein>
<feature type="active site" description="Nucleophile" evidence="2">
    <location>
        <position position="306"/>
    </location>
</feature>
<feature type="binding site" evidence="3">
    <location>
        <position position="28"/>
    </location>
    <ligand>
        <name>L-glutamate</name>
        <dbReference type="ChEBI" id="CHEBI:29985"/>
    </ligand>
</feature>
<dbReference type="Proteomes" id="UP001558652">
    <property type="component" value="Unassembled WGS sequence"/>
</dbReference>
<dbReference type="InterPro" id="IPR043137">
    <property type="entry name" value="GGT_ssub_C"/>
</dbReference>
<organism evidence="4 5">
    <name type="scientific">Ranatra chinensis</name>
    <dbReference type="NCBI Taxonomy" id="642074"/>
    <lineage>
        <taxon>Eukaryota</taxon>
        <taxon>Metazoa</taxon>
        <taxon>Ecdysozoa</taxon>
        <taxon>Arthropoda</taxon>
        <taxon>Hexapoda</taxon>
        <taxon>Insecta</taxon>
        <taxon>Pterygota</taxon>
        <taxon>Neoptera</taxon>
        <taxon>Paraneoptera</taxon>
        <taxon>Hemiptera</taxon>
        <taxon>Heteroptera</taxon>
        <taxon>Panheteroptera</taxon>
        <taxon>Nepomorpha</taxon>
        <taxon>Nepidae</taxon>
        <taxon>Ranatrinae</taxon>
        <taxon>Ranatra</taxon>
    </lineage>
</organism>
<evidence type="ECO:0000256" key="3">
    <source>
        <dbReference type="PIRSR" id="PIRSR600101-2"/>
    </source>
</evidence>
<keyword evidence="1" id="KW-0800">Toxin</keyword>
<accession>A0ABD0YSJ1</accession>
<feature type="binding site" evidence="3">
    <location>
        <position position="348"/>
    </location>
    <ligand>
        <name>L-glutamate</name>
        <dbReference type="ChEBI" id="CHEBI:29985"/>
    </ligand>
</feature>
<dbReference type="Gene3D" id="1.10.246.130">
    <property type="match status" value="1"/>
</dbReference>
<dbReference type="GO" id="GO:0036374">
    <property type="term" value="F:glutathione hydrolase activity"/>
    <property type="evidence" value="ECO:0007669"/>
    <property type="project" value="UniProtKB-ARBA"/>
</dbReference>
<feature type="binding site" evidence="3">
    <location>
        <position position="399"/>
    </location>
    <ligand>
        <name>L-glutamate</name>
        <dbReference type="ChEBI" id="CHEBI:29985"/>
    </ligand>
</feature>
<evidence type="ECO:0000313" key="5">
    <source>
        <dbReference type="Proteomes" id="UP001558652"/>
    </source>
</evidence>
<dbReference type="InterPro" id="IPR000101">
    <property type="entry name" value="GGT_peptidase"/>
</dbReference>
<dbReference type="SUPFAM" id="SSF56235">
    <property type="entry name" value="N-terminal nucleophile aminohydrolases (Ntn hydrolases)"/>
    <property type="match status" value="1"/>
</dbReference>
<dbReference type="AlphaFoldDB" id="A0ABD0YSJ1"/>
<dbReference type="Gene3D" id="3.60.20.40">
    <property type="match status" value="1"/>
</dbReference>
<keyword evidence="1" id="KW-1202">Platelet aggregation activating toxin</keyword>
<sequence>MQNMGLGGGVMMTIYERKTGKAYIMNARERAPGLAHSKMFKGNANMAASGGLSVAVPGELMGYWEAHQRFGQLPWHELFQPAIHMCRNGIPVNYRLGRTLADAGMGPDIRASPTLSYLLTKGQGGNLPCQGETIRMPELAETLSTVASCPRGAWALYDGELTDSFVEDIRSIGGIITNEDLASYRAEWMEPVTHTFADGNTLFSAPPPCAGNILVFMVSVLEGMLNNSTKLDIFDLHKMAETFKFAYALRAEIGDPAYVDIDPVINKMVSKQFIMETKNKILRSNSTYQNSSYYGVRYRTSDDYGTVNIVILAPNGDAVCATSTINTLFGSLTASVSTGIILNNEMDDFCSPEIVNSFGVPPSPANFIAPRKRPLSSCCPTVIVDKRGDVRLVVGAAGGTHITTATAQVIINNLWYNYDIKQAVDFPRIHHQLLPMHLKYEYGYPKVGVKYCATSFYFS</sequence>
<dbReference type="EMBL" id="JBFDAA010000011">
    <property type="protein sequence ID" value="KAL1124168.1"/>
    <property type="molecule type" value="Genomic_DNA"/>
</dbReference>
<dbReference type="PANTHER" id="PTHR11686:SF9">
    <property type="entry name" value="RE13973P"/>
    <property type="match status" value="1"/>
</dbReference>
<comment type="caution">
    <text evidence="4">The sequence shown here is derived from an EMBL/GenBank/DDBJ whole genome shotgun (WGS) entry which is preliminary data.</text>
</comment>
<gene>
    <name evidence="4" type="ORF">AAG570_001938</name>
</gene>
<dbReference type="FunFam" id="3.60.20.40:FF:000001">
    <property type="entry name" value="Gamma-glutamyltranspeptidase 1"/>
    <property type="match status" value="1"/>
</dbReference>
<reference evidence="4 5" key="1">
    <citation type="submission" date="2024-07" db="EMBL/GenBank/DDBJ databases">
        <title>Chromosome-level genome assembly of the water stick insect Ranatra chinensis (Heteroptera: Nepidae).</title>
        <authorList>
            <person name="Liu X."/>
        </authorList>
    </citation>
    <scope>NUCLEOTIDE SEQUENCE [LARGE SCALE GENOMIC DNA]</scope>
    <source>
        <strain evidence="4">Cailab_2021Rc</strain>
        <tissue evidence="4">Muscle</tissue>
    </source>
</reference>
<feature type="binding site" evidence="3">
    <location>
        <begin position="376"/>
        <end position="377"/>
    </location>
    <ligand>
        <name>L-glutamate</name>
        <dbReference type="ChEBI" id="CHEBI:29985"/>
    </ligand>
</feature>
<evidence type="ECO:0000256" key="1">
    <source>
        <dbReference type="ARBA" id="ARBA00084097"/>
    </source>
</evidence>
<feature type="binding site" evidence="3">
    <location>
        <begin position="324"/>
        <end position="326"/>
    </location>
    <ligand>
        <name>L-glutamate</name>
        <dbReference type="ChEBI" id="CHEBI:29985"/>
    </ligand>
</feature>
<dbReference type="InterPro" id="IPR043138">
    <property type="entry name" value="GGT_lsub"/>
</dbReference>
<dbReference type="InterPro" id="IPR029055">
    <property type="entry name" value="Ntn_hydrolases_N"/>
</dbReference>
<proteinExistence type="predicted"/>
<dbReference type="FunFam" id="1.10.246.130:FF:000001">
    <property type="entry name" value="Gamma-glutamyltransferase 5 isoform 1"/>
    <property type="match status" value="1"/>
</dbReference>
<evidence type="ECO:0000313" key="4">
    <source>
        <dbReference type="EMBL" id="KAL1124168.1"/>
    </source>
</evidence>
<evidence type="ECO:0000256" key="2">
    <source>
        <dbReference type="PIRSR" id="PIRSR600101-1"/>
    </source>
</evidence>
<keyword evidence="5" id="KW-1185">Reference proteome</keyword>